<name>A0A7X0M6H1_9ACTN</name>
<feature type="domain" description="Mycothiol-dependent maleylpyruvate isomerase metal-binding" evidence="2">
    <location>
        <begin position="7"/>
        <end position="126"/>
    </location>
</feature>
<evidence type="ECO:0000259" key="1">
    <source>
        <dbReference type="Pfam" id="PF07398"/>
    </source>
</evidence>
<dbReference type="InterPro" id="IPR010872">
    <property type="entry name" value="MDMPI_C-term_domain"/>
</dbReference>
<accession>A0A7X0M6H1</accession>
<dbReference type="InterPro" id="IPR024344">
    <property type="entry name" value="MDMPI_metal-binding"/>
</dbReference>
<dbReference type="Pfam" id="PF11716">
    <property type="entry name" value="MDMPI_N"/>
    <property type="match status" value="1"/>
</dbReference>
<reference evidence="3 4" key="1">
    <citation type="submission" date="2020-08" db="EMBL/GenBank/DDBJ databases">
        <title>Sequencing the genomes of 1000 actinobacteria strains.</title>
        <authorList>
            <person name="Klenk H.-P."/>
        </authorList>
    </citation>
    <scope>NUCLEOTIDE SEQUENCE [LARGE SCALE GENOMIC DNA]</scope>
    <source>
        <strain evidence="3 4">DSM 44936</strain>
    </source>
</reference>
<dbReference type="InterPro" id="IPR017517">
    <property type="entry name" value="Maleyloyr_isom"/>
</dbReference>
<dbReference type="InterPro" id="IPR034660">
    <property type="entry name" value="DinB/YfiT-like"/>
</dbReference>
<dbReference type="EMBL" id="JACHIU010000001">
    <property type="protein sequence ID" value="MBB6473703.1"/>
    <property type="molecule type" value="Genomic_DNA"/>
</dbReference>
<dbReference type="PANTHER" id="PTHR40758">
    <property type="entry name" value="CONSERVED PROTEIN"/>
    <property type="match status" value="1"/>
</dbReference>
<dbReference type="SUPFAM" id="SSF109854">
    <property type="entry name" value="DinB/YfiT-like putative metalloenzymes"/>
    <property type="match status" value="1"/>
</dbReference>
<evidence type="ECO:0000313" key="4">
    <source>
        <dbReference type="Proteomes" id="UP000555564"/>
    </source>
</evidence>
<feature type="domain" description="MDMPI C-terminal" evidence="1">
    <location>
        <begin position="140"/>
        <end position="240"/>
    </location>
</feature>
<dbReference type="Proteomes" id="UP000555564">
    <property type="component" value="Unassembled WGS sequence"/>
</dbReference>
<gene>
    <name evidence="3" type="ORF">BJ992_003134</name>
</gene>
<comment type="caution">
    <text evidence="3">The sequence shown here is derived from an EMBL/GenBank/DDBJ whole genome shotgun (WGS) entry which is preliminary data.</text>
</comment>
<dbReference type="NCBIfam" id="TIGR03083">
    <property type="entry name" value="maleylpyruvate isomerase family mycothiol-dependent enzyme"/>
    <property type="match status" value="1"/>
</dbReference>
<organism evidence="3 4">
    <name type="scientific">Sphaerisporangium rubeum</name>
    <dbReference type="NCBI Taxonomy" id="321317"/>
    <lineage>
        <taxon>Bacteria</taxon>
        <taxon>Bacillati</taxon>
        <taxon>Actinomycetota</taxon>
        <taxon>Actinomycetes</taxon>
        <taxon>Streptosporangiales</taxon>
        <taxon>Streptosporangiaceae</taxon>
        <taxon>Sphaerisporangium</taxon>
    </lineage>
</organism>
<dbReference type="Pfam" id="PF07398">
    <property type="entry name" value="MDMPI_C"/>
    <property type="match status" value="1"/>
</dbReference>
<proteinExistence type="predicted"/>
<evidence type="ECO:0000259" key="2">
    <source>
        <dbReference type="Pfam" id="PF11716"/>
    </source>
</evidence>
<protein>
    <submittedName>
        <fullName evidence="3">Uncharacterized protein (TIGR03083 family)</fullName>
    </submittedName>
</protein>
<dbReference type="RefSeq" id="WP_184981643.1">
    <property type="nucleotide sequence ID" value="NZ_BAAALO010000035.1"/>
</dbReference>
<sequence>MEHSRLLRHLEDEFTLLRAAIGAADLASRVPSCPEWTAADLAQHVAYVYLHKAECIRLGAFPDPWPPETVHPGSVALLDEMYGALTEQFAAHSPEDHAATWHEPDQTVGFWIRRMTQETVVHRVDAELAAGVAVSPVSADLAFDGVEEMLTLFMGYGSTVWRDDYGTLLDSPDERPVIVSTGHHAWSVAPTPKGVEVREARSGFDGDALVSGDAEPLLLWLWNRGGGDAVRTAGDPALLAQFQALRVAATQ</sequence>
<dbReference type="PANTHER" id="PTHR40758:SF1">
    <property type="entry name" value="CONSERVED PROTEIN"/>
    <property type="match status" value="1"/>
</dbReference>
<evidence type="ECO:0000313" key="3">
    <source>
        <dbReference type="EMBL" id="MBB6473703.1"/>
    </source>
</evidence>
<dbReference type="GO" id="GO:0005886">
    <property type="term" value="C:plasma membrane"/>
    <property type="evidence" value="ECO:0007669"/>
    <property type="project" value="TreeGrafter"/>
</dbReference>
<keyword evidence="4" id="KW-1185">Reference proteome</keyword>
<dbReference type="AlphaFoldDB" id="A0A7X0M6H1"/>
<dbReference type="GO" id="GO:0046872">
    <property type="term" value="F:metal ion binding"/>
    <property type="evidence" value="ECO:0007669"/>
    <property type="project" value="InterPro"/>
</dbReference>